<dbReference type="Pfam" id="PF13786">
    <property type="entry name" value="DUF4179"/>
    <property type="match status" value="1"/>
</dbReference>
<feature type="domain" description="DUF4179" evidence="3">
    <location>
        <begin position="50"/>
        <end position="133"/>
    </location>
</feature>
<dbReference type="InterPro" id="IPR025436">
    <property type="entry name" value="DUF4179"/>
</dbReference>
<name>A0A2C1LZY6_BACCE</name>
<sequence>MDFEKQLRDEFQRESESMQPSNKLNKRVSASFEEYRQTKQIYKSVIKRRLLMGLTAVTCFGAIFIFNTSMPSYANISTLQSIFKPVLEHFHIKEGAEKITKESTTVKESNGVKVTINSTIYDGVTLIVSYTVEGNKPFSEEPKIQTDKSFITIENEKNFVAQKQEYGEFKDKDHKVYSGAITFALNNGSFNKSLEDQEDADRIQVSNIANNFTLSLNVERLGGREGTTQGKWNFDLPVQSIPAKQSEKEINLNKDLSAIRTNAKLEKVIVTPLRIYLQGTASEKGGPFEYLVLDDKGEVLKRTENQVMVDTSKNNSVSTAAYETRSQNIKSIKVIPYVYGKKHSGYDTKNKILVNKVGETKIPLGDNKEMTITRIEEKAGETYVYYKTTNPISNLWPFFLVDEDGREEFGKQETRISTVKGQESVEVFRTTFGDKKIFVVNPNDVYYDQAFTVEFK</sequence>
<protein>
    <submittedName>
        <fullName evidence="5">DUF4179 domain-containing protein</fullName>
    </submittedName>
</protein>
<dbReference type="OrthoDB" id="9765462at2"/>
<dbReference type="EMBL" id="NUMG01000008">
    <property type="protein sequence ID" value="PGU03221.1"/>
    <property type="molecule type" value="Genomic_DNA"/>
</dbReference>
<keyword evidence="2" id="KW-1133">Transmembrane helix</keyword>
<proteinExistence type="predicted"/>
<dbReference type="AlphaFoldDB" id="A0A2C1LZY6"/>
<accession>A0A2C1LZY6</accession>
<dbReference type="InterPro" id="IPR040680">
    <property type="entry name" value="DUF5643"/>
</dbReference>
<comment type="caution">
    <text evidence="5">The sequence shown here is derived from an EMBL/GenBank/DDBJ whole genome shotgun (WGS) entry which is preliminary data.</text>
</comment>
<dbReference type="Gene3D" id="2.60.40.1630">
    <property type="entry name" value="bacillus anthracis domain"/>
    <property type="match status" value="1"/>
</dbReference>
<feature type="transmembrane region" description="Helical" evidence="2">
    <location>
        <begin position="50"/>
        <end position="70"/>
    </location>
</feature>
<evidence type="ECO:0000313" key="6">
    <source>
        <dbReference type="Proteomes" id="UP000225766"/>
    </source>
</evidence>
<evidence type="ECO:0000313" key="5">
    <source>
        <dbReference type="EMBL" id="PGU03221.1"/>
    </source>
</evidence>
<evidence type="ECO:0000259" key="3">
    <source>
        <dbReference type="Pfam" id="PF13786"/>
    </source>
</evidence>
<dbReference type="Pfam" id="PF18705">
    <property type="entry name" value="DUF5643"/>
    <property type="match status" value="1"/>
</dbReference>
<keyword evidence="2" id="KW-0812">Transmembrane</keyword>
<organism evidence="5 6">
    <name type="scientific">Bacillus cereus</name>
    <dbReference type="NCBI Taxonomy" id="1396"/>
    <lineage>
        <taxon>Bacteria</taxon>
        <taxon>Bacillati</taxon>
        <taxon>Bacillota</taxon>
        <taxon>Bacilli</taxon>
        <taxon>Bacillales</taxon>
        <taxon>Bacillaceae</taxon>
        <taxon>Bacillus</taxon>
        <taxon>Bacillus cereus group</taxon>
    </lineage>
</organism>
<feature type="compositionally biased region" description="Basic and acidic residues" evidence="1">
    <location>
        <begin position="1"/>
        <end position="16"/>
    </location>
</feature>
<evidence type="ECO:0000256" key="1">
    <source>
        <dbReference type="SAM" id="MobiDB-lite"/>
    </source>
</evidence>
<reference evidence="5 6" key="1">
    <citation type="submission" date="2017-09" db="EMBL/GenBank/DDBJ databases">
        <title>Large-scale bioinformatics analysis of Bacillus genomes uncovers conserved roles of natural products in bacterial physiology.</title>
        <authorList>
            <consortium name="Agbiome Team Llc"/>
            <person name="Bleich R.M."/>
            <person name="Grubbs K.J."/>
            <person name="Santa Maria K.C."/>
            <person name="Allen S.E."/>
            <person name="Farag S."/>
            <person name="Shank E.A."/>
            <person name="Bowers A."/>
        </authorList>
    </citation>
    <scope>NUCLEOTIDE SEQUENCE [LARGE SCALE GENOMIC DNA]</scope>
    <source>
        <strain evidence="5 6">AFS040105</strain>
    </source>
</reference>
<feature type="region of interest" description="Disordered" evidence="1">
    <location>
        <begin position="1"/>
        <end position="24"/>
    </location>
</feature>
<gene>
    <name evidence="5" type="ORF">COD19_10210</name>
</gene>
<dbReference type="Proteomes" id="UP000225766">
    <property type="component" value="Unassembled WGS sequence"/>
</dbReference>
<evidence type="ECO:0000256" key="2">
    <source>
        <dbReference type="SAM" id="Phobius"/>
    </source>
</evidence>
<keyword evidence="2" id="KW-0472">Membrane</keyword>
<dbReference type="RefSeq" id="WP_088230316.1">
    <property type="nucleotide sequence ID" value="NZ_JARXKI010000018.1"/>
</dbReference>
<feature type="domain" description="DUF5643" evidence="4">
    <location>
        <begin position="248"/>
        <end position="351"/>
    </location>
</feature>
<evidence type="ECO:0000259" key="4">
    <source>
        <dbReference type="Pfam" id="PF18705"/>
    </source>
</evidence>